<proteinExistence type="predicted"/>
<reference evidence="1 2" key="1">
    <citation type="submission" date="2019-02" db="EMBL/GenBank/DDBJ databases">
        <authorList>
            <person name="Lehtovirta-Morley E L."/>
        </authorList>
    </citation>
    <scope>NUCLEOTIDE SEQUENCE [LARGE SCALE GENOMIC DNA]</scope>
    <source>
        <strain evidence="1">NFRAN1</strain>
    </source>
</reference>
<dbReference type="KEGG" id="nfn:NFRAN_1592"/>
<gene>
    <name evidence="1" type="ORF">NFRAN_1592</name>
</gene>
<protein>
    <submittedName>
        <fullName evidence="1">Uncharacterized protein</fullName>
    </submittedName>
</protein>
<keyword evidence="2" id="KW-1185">Reference proteome</keyword>
<dbReference type="EMBL" id="LR216287">
    <property type="protein sequence ID" value="VFJ13914.1"/>
    <property type="molecule type" value="Genomic_DNA"/>
</dbReference>
<evidence type="ECO:0000313" key="2">
    <source>
        <dbReference type="Proteomes" id="UP000294299"/>
    </source>
</evidence>
<dbReference type="AlphaFoldDB" id="A0A484IAQ4"/>
<sequence>MVVQYYFSPFYYYGLVSSSVAKVIEFSNRTINFNGNKVSSQIIILIYN</sequence>
<dbReference type="Proteomes" id="UP000294299">
    <property type="component" value="Chromosome NFRAN"/>
</dbReference>
<organism evidence="1 2">
    <name type="scientific">Candidatus Nitrosocosmicus franklandianus</name>
    <dbReference type="NCBI Taxonomy" id="1798806"/>
    <lineage>
        <taxon>Archaea</taxon>
        <taxon>Nitrososphaerota</taxon>
        <taxon>Nitrososphaeria</taxon>
        <taxon>Nitrososphaerales</taxon>
        <taxon>Nitrososphaeraceae</taxon>
        <taxon>Candidatus Nitrosocosmicus</taxon>
    </lineage>
</organism>
<name>A0A484IAQ4_9ARCH</name>
<accession>A0A484IAQ4</accession>
<evidence type="ECO:0000313" key="1">
    <source>
        <dbReference type="EMBL" id="VFJ13914.1"/>
    </source>
</evidence>